<name>A0A022QL80_ERYGU</name>
<feature type="compositionally biased region" description="Basic residues" evidence="1">
    <location>
        <begin position="105"/>
        <end position="116"/>
    </location>
</feature>
<gene>
    <name evidence="2" type="ORF">MIMGU_mgv1a024340mg</name>
</gene>
<proteinExistence type="predicted"/>
<reference evidence="2 3" key="1">
    <citation type="journal article" date="2013" name="Proc. Natl. Acad. Sci. U.S.A.">
        <title>Fine-scale variation in meiotic recombination in Mimulus inferred from population shotgun sequencing.</title>
        <authorList>
            <person name="Hellsten U."/>
            <person name="Wright K.M."/>
            <person name="Jenkins J."/>
            <person name="Shu S."/>
            <person name="Yuan Y."/>
            <person name="Wessler S.R."/>
            <person name="Schmutz J."/>
            <person name="Willis J.H."/>
            <person name="Rokhsar D.S."/>
        </authorList>
    </citation>
    <scope>NUCLEOTIDE SEQUENCE [LARGE SCALE GENOMIC DNA]</scope>
    <source>
        <strain evidence="3">cv. DUN x IM62</strain>
    </source>
</reference>
<dbReference type="Proteomes" id="UP000030748">
    <property type="component" value="Unassembled WGS sequence"/>
</dbReference>
<keyword evidence="3" id="KW-1185">Reference proteome</keyword>
<evidence type="ECO:0000313" key="2">
    <source>
        <dbReference type="EMBL" id="EYU27998.1"/>
    </source>
</evidence>
<evidence type="ECO:0000256" key="1">
    <source>
        <dbReference type="SAM" id="MobiDB-lite"/>
    </source>
</evidence>
<feature type="compositionally biased region" description="Polar residues" evidence="1">
    <location>
        <begin position="56"/>
        <end position="65"/>
    </location>
</feature>
<dbReference type="AlphaFoldDB" id="A0A022QL80"/>
<evidence type="ECO:0000313" key="3">
    <source>
        <dbReference type="Proteomes" id="UP000030748"/>
    </source>
</evidence>
<feature type="compositionally biased region" description="Basic and acidic residues" evidence="1">
    <location>
        <begin position="23"/>
        <end position="38"/>
    </location>
</feature>
<feature type="region of interest" description="Disordered" evidence="1">
    <location>
        <begin position="23"/>
        <end position="122"/>
    </location>
</feature>
<feature type="compositionally biased region" description="Basic residues" evidence="1">
    <location>
        <begin position="82"/>
        <end position="96"/>
    </location>
</feature>
<accession>A0A022QL80</accession>
<organism evidence="2 3">
    <name type="scientific">Erythranthe guttata</name>
    <name type="common">Yellow monkey flower</name>
    <name type="synonym">Mimulus guttatus</name>
    <dbReference type="NCBI Taxonomy" id="4155"/>
    <lineage>
        <taxon>Eukaryota</taxon>
        <taxon>Viridiplantae</taxon>
        <taxon>Streptophyta</taxon>
        <taxon>Embryophyta</taxon>
        <taxon>Tracheophyta</taxon>
        <taxon>Spermatophyta</taxon>
        <taxon>Magnoliopsida</taxon>
        <taxon>eudicotyledons</taxon>
        <taxon>Gunneridae</taxon>
        <taxon>Pentapetalae</taxon>
        <taxon>asterids</taxon>
        <taxon>lamiids</taxon>
        <taxon>Lamiales</taxon>
        <taxon>Phrymaceae</taxon>
        <taxon>Erythranthe</taxon>
    </lineage>
</organism>
<dbReference type="EMBL" id="KI631456">
    <property type="protein sequence ID" value="EYU27998.1"/>
    <property type="molecule type" value="Genomic_DNA"/>
</dbReference>
<sequence>MAADFASSESLSFAGLVCIQEQKKEHPKMQKQETDFEFRGSNLNNNLSPDKLHSNGRISTYQHQPAPNKIILENLLTDIPSRKKRSDIKQQSKHKSNSRETNSQVKRRASGKKKSKSFSQKLLSFTTPCRDCRSLEPTPRVKEQTLQ</sequence>
<protein>
    <submittedName>
        <fullName evidence="2">Uncharacterized protein</fullName>
    </submittedName>
</protein>